<dbReference type="GO" id="GO:0090141">
    <property type="term" value="P:positive regulation of mitochondrial fission"/>
    <property type="evidence" value="ECO:0007669"/>
    <property type="project" value="TreeGrafter"/>
</dbReference>
<evidence type="ECO:0000256" key="10">
    <source>
        <dbReference type="ARBA" id="ARBA00042520"/>
    </source>
</evidence>
<dbReference type="AlphaFoldDB" id="A0A2H8TZC3"/>
<dbReference type="GO" id="GO:0005741">
    <property type="term" value="C:mitochondrial outer membrane"/>
    <property type="evidence" value="ECO:0007669"/>
    <property type="project" value="UniProtKB-SubCell"/>
</dbReference>
<keyword evidence="4" id="KW-0472">Membrane</keyword>
<evidence type="ECO:0000256" key="12">
    <source>
        <dbReference type="ARBA" id="ARBA00048336"/>
    </source>
</evidence>
<evidence type="ECO:0000256" key="9">
    <source>
        <dbReference type="ARBA" id="ARBA00040722"/>
    </source>
</evidence>
<dbReference type="InterPro" id="IPR029033">
    <property type="entry name" value="His_PPase_superfam"/>
</dbReference>
<dbReference type="SUPFAM" id="SSF53254">
    <property type="entry name" value="Phosphoglycerate mutase-like"/>
    <property type="match status" value="1"/>
</dbReference>
<evidence type="ECO:0000256" key="2">
    <source>
        <dbReference type="ARBA" id="ARBA00006717"/>
    </source>
</evidence>
<dbReference type="GO" id="GO:0004722">
    <property type="term" value="F:protein serine/threonine phosphatase activity"/>
    <property type="evidence" value="ECO:0007669"/>
    <property type="project" value="UniProtKB-EC"/>
</dbReference>
<accession>A0A2H8TZC3</accession>
<evidence type="ECO:0000256" key="1">
    <source>
        <dbReference type="ARBA" id="ARBA00004294"/>
    </source>
</evidence>
<comment type="function">
    <text evidence="6">Displays phosphatase activity for serine/threonine residues, and dephosphorylates and activates Pk92B kinase. Has apparently no phosphoglycerate mutase activity.</text>
</comment>
<dbReference type="EMBL" id="GFXV01007454">
    <property type="protein sequence ID" value="MBW19259.1"/>
    <property type="molecule type" value="Transcribed_RNA"/>
</dbReference>
<protein>
    <recommendedName>
        <fullName evidence="8">Serine/threonine-protein phosphatase PGAM5, mitochondrial</fullName>
        <ecNumber evidence="3">3.1.3.16</ecNumber>
    </recommendedName>
    <alternativeName>
        <fullName evidence="10">Phosphoglycerate mutase family member 5 homolog</fullName>
    </alternativeName>
    <alternativeName>
        <fullName evidence="9">Serine/threonine-protein phosphatase Pgam5, mitochondrial</fullName>
    </alternativeName>
</protein>
<evidence type="ECO:0000256" key="3">
    <source>
        <dbReference type="ARBA" id="ARBA00013081"/>
    </source>
</evidence>
<dbReference type="SMART" id="SM00855">
    <property type="entry name" value="PGAM"/>
    <property type="match status" value="1"/>
</dbReference>
<organism evidence="13">
    <name type="scientific">Melanaphis sacchari</name>
    <dbReference type="NCBI Taxonomy" id="742174"/>
    <lineage>
        <taxon>Eukaryota</taxon>
        <taxon>Metazoa</taxon>
        <taxon>Ecdysozoa</taxon>
        <taxon>Arthropoda</taxon>
        <taxon>Hexapoda</taxon>
        <taxon>Insecta</taxon>
        <taxon>Pterygota</taxon>
        <taxon>Neoptera</taxon>
        <taxon>Paraneoptera</taxon>
        <taxon>Hemiptera</taxon>
        <taxon>Sternorrhyncha</taxon>
        <taxon>Aphidomorpha</taxon>
        <taxon>Aphidoidea</taxon>
        <taxon>Aphididae</taxon>
        <taxon>Aphidini</taxon>
        <taxon>Melanaphis</taxon>
    </lineage>
</organism>
<evidence type="ECO:0000313" key="13">
    <source>
        <dbReference type="EMBL" id="MBW19259.1"/>
    </source>
</evidence>
<evidence type="ECO:0000256" key="8">
    <source>
        <dbReference type="ARBA" id="ARBA00039765"/>
    </source>
</evidence>
<dbReference type="Gene3D" id="3.40.50.1240">
    <property type="entry name" value="Phosphoglycerate mutase-like"/>
    <property type="match status" value="1"/>
</dbReference>
<comment type="subunit">
    <text evidence="7">Interacts with Pk92B/ASK1.</text>
</comment>
<comment type="catalytic activity">
    <reaction evidence="12">
        <text>O-phospho-L-threonyl-[protein] + H2O = L-threonyl-[protein] + phosphate</text>
        <dbReference type="Rhea" id="RHEA:47004"/>
        <dbReference type="Rhea" id="RHEA-COMP:11060"/>
        <dbReference type="Rhea" id="RHEA-COMP:11605"/>
        <dbReference type="ChEBI" id="CHEBI:15377"/>
        <dbReference type="ChEBI" id="CHEBI:30013"/>
        <dbReference type="ChEBI" id="CHEBI:43474"/>
        <dbReference type="ChEBI" id="CHEBI:61977"/>
        <dbReference type="EC" id="3.1.3.16"/>
    </reaction>
</comment>
<evidence type="ECO:0000256" key="11">
    <source>
        <dbReference type="ARBA" id="ARBA00047761"/>
    </source>
</evidence>
<sequence length="290" mass="33629">MARYLNKHFFSTLALSTSVGAVSGFAVYSFLELNKTQDLVNKEVEQRYYKIFENKETKWDSNWDKRQPKSLVKPIDSNKPELQDIYDKKIESQKSCATRHIFLIRHGQYNVSGETDGERKLTELGRQQALFTGERLRILNYPWTTITQSTMTRAMETCSIIQKQLSPDIPLTSSDLLIEGAPVQPDPPSKRWKPELYQFYRDGARIEAAFRKFIHRAPPEQNEDSYELIICHANVIRYFVMRSLQLTPEAWLRLSLDHASITWLSIFPNGRVALRCYSNSGYMPPDAISH</sequence>
<gene>
    <name evidence="13" type="primary">pgam5</name>
</gene>
<dbReference type="CDD" id="cd07067">
    <property type="entry name" value="HP_PGM_like"/>
    <property type="match status" value="1"/>
</dbReference>
<comment type="subcellular location">
    <subcellularLocation>
        <location evidence="1">Mitochondrion outer membrane</location>
    </subcellularLocation>
</comment>
<dbReference type="EC" id="3.1.3.16" evidence="3"/>
<proteinExistence type="inferred from homology"/>
<keyword evidence="5" id="KW-0378">Hydrolase</keyword>
<evidence type="ECO:0000256" key="5">
    <source>
        <dbReference type="ARBA" id="ARBA00022801"/>
    </source>
</evidence>
<comment type="catalytic activity">
    <reaction evidence="11">
        <text>O-phospho-L-seryl-[protein] + H2O = L-seryl-[protein] + phosphate</text>
        <dbReference type="Rhea" id="RHEA:20629"/>
        <dbReference type="Rhea" id="RHEA-COMP:9863"/>
        <dbReference type="Rhea" id="RHEA-COMP:11604"/>
        <dbReference type="ChEBI" id="CHEBI:15377"/>
        <dbReference type="ChEBI" id="CHEBI:29999"/>
        <dbReference type="ChEBI" id="CHEBI:43474"/>
        <dbReference type="ChEBI" id="CHEBI:83421"/>
        <dbReference type="EC" id="3.1.3.16"/>
    </reaction>
</comment>
<dbReference type="PANTHER" id="PTHR20935">
    <property type="entry name" value="PHOSPHOGLYCERATE MUTASE-RELATED"/>
    <property type="match status" value="1"/>
</dbReference>
<evidence type="ECO:0000256" key="4">
    <source>
        <dbReference type="ARBA" id="ARBA00022787"/>
    </source>
</evidence>
<dbReference type="OrthoDB" id="2118094at2759"/>
<keyword evidence="4" id="KW-1000">Mitochondrion outer membrane</keyword>
<dbReference type="Pfam" id="PF00300">
    <property type="entry name" value="His_Phos_1"/>
    <property type="match status" value="1"/>
</dbReference>
<dbReference type="InterPro" id="IPR051021">
    <property type="entry name" value="Mito_Ser/Thr_phosphatase"/>
</dbReference>
<evidence type="ECO:0000256" key="6">
    <source>
        <dbReference type="ARBA" id="ARBA00037234"/>
    </source>
</evidence>
<keyword evidence="4" id="KW-0496">Mitochondrion</keyword>
<evidence type="ECO:0000256" key="7">
    <source>
        <dbReference type="ARBA" id="ARBA00038605"/>
    </source>
</evidence>
<dbReference type="InterPro" id="IPR013078">
    <property type="entry name" value="His_Pase_superF_clade-1"/>
</dbReference>
<name>A0A2H8TZC3_9HEMI</name>
<dbReference type="PANTHER" id="PTHR20935:SF0">
    <property type="entry name" value="SERINE_THREONINE-PROTEIN PHOSPHATASE PGAM5, MITOCHONDRIAL"/>
    <property type="match status" value="1"/>
</dbReference>
<comment type="similarity">
    <text evidence="2">Belongs to the phosphoglycerate mutase family. BPG-dependent PGAM subfamily.</text>
</comment>
<reference evidence="13" key="1">
    <citation type="submission" date="2017-10" db="EMBL/GenBank/DDBJ databases">
        <title>Transcriptome Assembly of Sugarcane Aphid Adults.</title>
        <authorList>
            <person name="Scully E.D."/>
            <person name="Palmer N.A."/>
            <person name="Geib S.M."/>
            <person name="Sarath G."/>
            <person name="Sattler S.E."/>
        </authorList>
    </citation>
    <scope>NUCLEOTIDE SEQUENCE</scope>
    <source>
        <tissue evidence="13">Whole body</tissue>
    </source>
</reference>